<name>A0A6J4VB22_9BACT</name>
<feature type="compositionally biased region" description="Basic residues" evidence="1">
    <location>
        <begin position="206"/>
        <end position="219"/>
    </location>
</feature>
<feature type="compositionally biased region" description="Basic residues" evidence="1">
    <location>
        <begin position="41"/>
        <end position="54"/>
    </location>
</feature>
<feature type="non-terminal residue" evidence="2">
    <location>
        <position position="1"/>
    </location>
</feature>
<organism evidence="2">
    <name type="scientific">uncultured Thermomicrobiales bacterium</name>
    <dbReference type="NCBI Taxonomy" id="1645740"/>
    <lineage>
        <taxon>Bacteria</taxon>
        <taxon>Pseudomonadati</taxon>
        <taxon>Thermomicrobiota</taxon>
        <taxon>Thermomicrobia</taxon>
        <taxon>Thermomicrobiales</taxon>
        <taxon>environmental samples</taxon>
    </lineage>
</organism>
<feature type="region of interest" description="Disordered" evidence="1">
    <location>
        <begin position="36"/>
        <end position="56"/>
    </location>
</feature>
<reference evidence="2" key="1">
    <citation type="submission" date="2020-02" db="EMBL/GenBank/DDBJ databases">
        <authorList>
            <person name="Meier V. D."/>
        </authorList>
    </citation>
    <scope>NUCLEOTIDE SEQUENCE</scope>
    <source>
        <strain evidence="2">AVDCRST_MAG88</strain>
    </source>
</reference>
<sequence length="308" mass="33368">AARRAGVRRGQCAIRAGRSIHGRRRRLRPLALSHQVDARRGARRRPGHRARAPGRPRLCADRPGVGQGCQCQAPAPVGTTPRLPRDRRRLARSGWAATGDPAHPPGRARRHYHGRRYRGDALRRAWARGDPRGDGARRGGDRALLAGRRRLAAAGGHHQRGVRARGAAGHLLRLRPGPPADDRHARPVPGALPRRPFRGPAVPAQPRRRAGPRGGRIRRERVGRADAGDRGGGAATGDRPRAALRGHDPAAGRLAPGHRHPADGGGAQPPADPGPWRGAPPERRGLRDRRAGRHDPPWRHGSLRGERL</sequence>
<protein>
    <submittedName>
        <fullName evidence="2">Uncharacterized protein</fullName>
    </submittedName>
</protein>
<feature type="non-terminal residue" evidence="2">
    <location>
        <position position="308"/>
    </location>
</feature>
<dbReference type="AlphaFoldDB" id="A0A6J4VB22"/>
<gene>
    <name evidence="2" type="ORF">AVDCRST_MAG88-2661</name>
</gene>
<feature type="region of interest" description="Disordered" evidence="1">
    <location>
        <begin position="152"/>
        <end position="308"/>
    </location>
</feature>
<feature type="compositionally biased region" description="Basic residues" evidence="1">
    <location>
        <begin position="152"/>
        <end position="163"/>
    </location>
</feature>
<feature type="region of interest" description="Disordered" evidence="1">
    <location>
        <begin position="93"/>
        <end position="113"/>
    </location>
</feature>
<feature type="compositionally biased region" description="Basic and acidic residues" evidence="1">
    <location>
        <begin position="238"/>
        <end position="250"/>
    </location>
</feature>
<accession>A0A6J4VB22</accession>
<feature type="compositionally biased region" description="Basic and acidic residues" evidence="1">
    <location>
        <begin position="220"/>
        <end position="229"/>
    </location>
</feature>
<proteinExistence type="predicted"/>
<evidence type="ECO:0000256" key="1">
    <source>
        <dbReference type="SAM" id="MobiDB-lite"/>
    </source>
</evidence>
<feature type="compositionally biased region" description="Basic and acidic residues" evidence="1">
    <location>
        <begin position="280"/>
        <end position="308"/>
    </location>
</feature>
<evidence type="ECO:0000313" key="2">
    <source>
        <dbReference type="EMBL" id="CAA9574224.1"/>
    </source>
</evidence>
<dbReference type="EMBL" id="CADCWM010000650">
    <property type="protein sequence ID" value="CAA9574224.1"/>
    <property type="molecule type" value="Genomic_DNA"/>
</dbReference>